<dbReference type="Gene3D" id="3.90.1150.10">
    <property type="entry name" value="Aspartate Aminotransferase, domain 1"/>
    <property type="match status" value="1"/>
</dbReference>
<dbReference type="InterPro" id="IPR015421">
    <property type="entry name" value="PyrdxlP-dep_Trfase_major"/>
</dbReference>
<dbReference type="InterPro" id="IPR015424">
    <property type="entry name" value="PyrdxlP-dep_Trfase"/>
</dbReference>
<dbReference type="AlphaFoldDB" id="A0A1R1PPH5"/>
<dbReference type="Proteomes" id="UP000188320">
    <property type="component" value="Unassembled WGS sequence"/>
</dbReference>
<organism evidence="4 5">
    <name type="scientific">Zancudomyces culisetae</name>
    <name type="common">Gut fungus</name>
    <name type="synonym">Smittium culisetae</name>
    <dbReference type="NCBI Taxonomy" id="1213189"/>
    <lineage>
        <taxon>Eukaryota</taxon>
        <taxon>Fungi</taxon>
        <taxon>Fungi incertae sedis</taxon>
        <taxon>Zoopagomycota</taxon>
        <taxon>Kickxellomycotina</taxon>
        <taxon>Harpellomycetes</taxon>
        <taxon>Harpellales</taxon>
        <taxon>Legeriomycetaceae</taxon>
        <taxon>Zancudomyces</taxon>
    </lineage>
</organism>
<dbReference type="Pfam" id="PF00266">
    <property type="entry name" value="Aminotran_5"/>
    <property type="match status" value="1"/>
</dbReference>
<sequence length="435" mass="48790">MEKLMPYDIDEALKVLPVPQIGELPTEFGREMRKAFMLDPEYLPLNHGSYGTTPKYVDEYVTYLAKCAEYNPDKFMRHSIRPLIENSLKRVAPVLGVADHTELVYVFCATAGFNTVIKSLKFEPGDVVLRYNTAYGACYNTISFVKDSGLCEAVDINLNFPCSDQEIIDRTIETIKEVTGSTGNGKRIRLALVDAIGSVPGIVFPFQELAKVFRSHGIPVFLDAAHAIGQIDLDMDNLDVDYMVTNAHKWMYARRGCAIMYVKKELQKDIFPLTISWAYGDNEGFNESFLWQGTIDFSQYLSTCAALNFIEAVGGLKKIQSYCRNLALEAASLLESKYGLVGMCSEQNSHQIAHMINAKLPLEHGNPIHDAVGAGLLDSMLKKKNIIGSFYPHNGAWWVRLSAQIYVSIEDFDIFGKELLESIKEDIATETEKRK</sequence>
<dbReference type="PANTHER" id="PTHR43092:SF2">
    <property type="entry name" value="HERCYNYLCYSTEINE SULFOXIDE LYASE"/>
    <property type="match status" value="1"/>
</dbReference>
<dbReference type="EMBL" id="LSSK01000574">
    <property type="protein sequence ID" value="OMH82867.1"/>
    <property type="molecule type" value="Genomic_DNA"/>
</dbReference>
<proteinExistence type="predicted"/>
<comment type="caution">
    <text evidence="4">The sequence shown here is derived from an EMBL/GenBank/DDBJ whole genome shotgun (WGS) entry which is preliminary data.</text>
</comment>
<evidence type="ECO:0000256" key="1">
    <source>
        <dbReference type="ARBA" id="ARBA00022898"/>
    </source>
</evidence>
<evidence type="ECO:0000313" key="3">
    <source>
        <dbReference type="EMBL" id="OMH82431.1"/>
    </source>
</evidence>
<gene>
    <name evidence="4" type="ORF">AX774_g3645</name>
    <name evidence="3" type="ORF">AX774_g4088</name>
</gene>
<keyword evidence="1" id="KW-0663">Pyridoxal phosphate</keyword>
<evidence type="ECO:0000259" key="2">
    <source>
        <dbReference type="Pfam" id="PF00266"/>
    </source>
</evidence>
<keyword evidence="4" id="KW-0032">Aminotransferase</keyword>
<protein>
    <submittedName>
        <fullName evidence="4">Putative aminotransferase</fullName>
    </submittedName>
</protein>
<name>A0A1R1PPH5_ZANCU</name>
<dbReference type="GO" id="GO:0008483">
    <property type="term" value="F:transaminase activity"/>
    <property type="evidence" value="ECO:0007669"/>
    <property type="project" value="UniProtKB-KW"/>
</dbReference>
<reference evidence="5" key="2">
    <citation type="submission" date="2017-01" db="EMBL/GenBank/DDBJ databases">
        <authorList>
            <person name="Wang Y."/>
            <person name="White M."/>
            <person name="Kvist S."/>
            <person name="Moncalvo J.-M."/>
        </authorList>
    </citation>
    <scope>NUCLEOTIDE SEQUENCE [LARGE SCALE GENOMIC DNA]</scope>
    <source>
        <strain evidence="5">COL-18-3</strain>
    </source>
</reference>
<dbReference type="InterPro" id="IPR000192">
    <property type="entry name" value="Aminotrans_V_dom"/>
</dbReference>
<dbReference type="OrthoDB" id="5978656at2759"/>
<dbReference type="SUPFAM" id="SSF53383">
    <property type="entry name" value="PLP-dependent transferases"/>
    <property type="match status" value="1"/>
</dbReference>
<accession>A0A1R1PPH5</accession>
<keyword evidence="5" id="KW-1185">Reference proteome</keyword>
<evidence type="ECO:0000313" key="4">
    <source>
        <dbReference type="EMBL" id="OMH82867.1"/>
    </source>
</evidence>
<feature type="domain" description="Aminotransferase class V" evidence="2">
    <location>
        <begin position="80"/>
        <end position="360"/>
    </location>
</feature>
<dbReference type="Gene3D" id="3.40.640.10">
    <property type="entry name" value="Type I PLP-dependent aspartate aminotransferase-like (Major domain)"/>
    <property type="match status" value="1"/>
</dbReference>
<dbReference type="EMBL" id="LSSK01000666">
    <property type="protein sequence ID" value="OMH82431.1"/>
    <property type="molecule type" value="Genomic_DNA"/>
</dbReference>
<evidence type="ECO:0000313" key="5">
    <source>
        <dbReference type="Proteomes" id="UP000188320"/>
    </source>
</evidence>
<dbReference type="InterPro" id="IPR015422">
    <property type="entry name" value="PyrdxlP-dep_Trfase_small"/>
</dbReference>
<keyword evidence="4" id="KW-0808">Transferase</keyword>
<dbReference type="PANTHER" id="PTHR43092">
    <property type="entry name" value="L-CYSTEINE DESULFHYDRASE"/>
    <property type="match status" value="1"/>
</dbReference>
<reference evidence="4" key="1">
    <citation type="submission" date="2017-01" db="EMBL/GenBank/DDBJ databases">
        <authorList>
            <person name="Mah S.A."/>
            <person name="Swanson W.J."/>
            <person name="Moy G.W."/>
            <person name="Vacquier V.D."/>
        </authorList>
    </citation>
    <scope>NUCLEOTIDE SEQUENCE [LARGE SCALE GENOMIC DNA]</scope>
    <source>
        <strain evidence="4">COL-18-3</strain>
    </source>
</reference>